<dbReference type="RefSeq" id="WP_004597103.1">
    <property type="nucleotide sequence ID" value="NZ_WMEO01000004.1"/>
</dbReference>
<dbReference type="InterPro" id="IPR036390">
    <property type="entry name" value="WH_DNA-bd_sf"/>
</dbReference>
<dbReference type="PANTHER" id="PTHR43252:SF7">
    <property type="entry name" value="TRANSCRIPTIONAL REGULATOR YQJI"/>
    <property type="match status" value="1"/>
</dbReference>
<evidence type="ECO:0000313" key="4">
    <source>
        <dbReference type="Proteomes" id="UP000460194"/>
    </source>
</evidence>
<reference evidence="3 4" key="1">
    <citation type="submission" date="2019-11" db="EMBL/GenBank/DDBJ databases">
        <title>Genome sequences of 17 halophilic strains isolated from different environments.</title>
        <authorList>
            <person name="Furrow R.E."/>
        </authorList>
    </citation>
    <scope>NUCLEOTIDE SEQUENCE [LARGE SCALE GENOMIC DNA]</scope>
    <source>
        <strain evidence="3 4">22517_05_Cabo</strain>
    </source>
</reference>
<gene>
    <name evidence="3" type="ORF">GLW36_04070</name>
</gene>
<protein>
    <submittedName>
        <fullName evidence="3">PadR family transcriptional regulator</fullName>
    </submittedName>
</protein>
<dbReference type="Proteomes" id="UP000460194">
    <property type="component" value="Unassembled WGS sequence"/>
</dbReference>
<dbReference type="InterPro" id="IPR036388">
    <property type="entry name" value="WH-like_DNA-bd_sf"/>
</dbReference>
<feature type="region of interest" description="Disordered" evidence="1">
    <location>
        <begin position="162"/>
        <end position="213"/>
    </location>
</feature>
<dbReference type="AlphaFoldDB" id="A0A6B1ICA9"/>
<dbReference type="Gene3D" id="1.10.10.10">
    <property type="entry name" value="Winged helix-like DNA-binding domain superfamily/Winged helix DNA-binding domain"/>
    <property type="match status" value="1"/>
</dbReference>
<evidence type="ECO:0000256" key="1">
    <source>
        <dbReference type="SAM" id="MobiDB-lite"/>
    </source>
</evidence>
<evidence type="ECO:0000259" key="2">
    <source>
        <dbReference type="Pfam" id="PF03551"/>
    </source>
</evidence>
<accession>A0A6B1ICA9</accession>
<dbReference type="Pfam" id="PF03551">
    <property type="entry name" value="PadR"/>
    <property type="match status" value="1"/>
</dbReference>
<feature type="compositionally biased region" description="Low complexity" evidence="1">
    <location>
        <begin position="167"/>
        <end position="180"/>
    </location>
</feature>
<evidence type="ECO:0000313" key="3">
    <source>
        <dbReference type="EMBL" id="MYL15826.1"/>
    </source>
</evidence>
<comment type="caution">
    <text evidence="3">The sequence shown here is derived from an EMBL/GenBank/DDBJ whole genome shotgun (WGS) entry which is preliminary data.</text>
</comment>
<dbReference type="InterPro" id="IPR005149">
    <property type="entry name" value="Tscrpt_reg_PadR_N"/>
</dbReference>
<sequence length="213" mass="23729">MRKSGPPKGLISYLVLELLDERPRYGYELLGEITEISGGHWEPSYGSVYPILYKFEEEGVAERVERDDEPDRKYFALTDAGREELAEKRREIGGEARDFGDVVLGFYHLYAALATDDRFEVDDADADWGYSERYSAWIVEQMIRHHERDFGEFERIDASPDEFHAETGATGADATDSDGAGPEGTEPDRTEPGSSESVPADDAEESSSGAADD</sequence>
<dbReference type="EMBL" id="WMEO01000004">
    <property type="protein sequence ID" value="MYL15826.1"/>
    <property type="molecule type" value="Genomic_DNA"/>
</dbReference>
<feature type="compositionally biased region" description="Acidic residues" evidence="1">
    <location>
        <begin position="199"/>
        <end position="213"/>
    </location>
</feature>
<dbReference type="PANTHER" id="PTHR43252">
    <property type="entry name" value="TRANSCRIPTIONAL REGULATOR YQJI"/>
    <property type="match status" value="1"/>
</dbReference>
<organism evidence="3 4">
    <name type="scientific">Halorubrum distributum</name>
    <dbReference type="NCBI Taxonomy" id="29283"/>
    <lineage>
        <taxon>Archaea</taxon>
        <taxon>Methanobacteriati</taxon>
        <taxon>Methanobacteriota</taxon>
        <taxon>Stenosarchaea group</taxon>
        <taxon>Halobacteria</taxon>
        <taxon>Halobacteriales</taxon>
        <taxon>Haloferacaceae</taxon>
        <taxon>Halorubrum</taxon>
        <taxon>Halorubrum distributum group</taxon>
    </lineage>
</organism>
<feature type="domain" description="Transcription regulator PadR N-terminal" evidence="2">
    <location>
        <begin position="15"/>
        <end position="87"/>
    </location>
</feature>
<dbReference type="SUPFAM" id="SSF46785">
    <property type="entry name" value="Winged helix' DNA-binding domain"/>
    <property type="match status" value="1"/>
</dbReference>
<name>A0A6B1ICA9_9EURY</name>
<proteinExistence type="predicted"/>